<proteinExistence type="predicted"/>
<keyword evidence="3" id="KW-1185">Reference proteome</keyword>
<dbReference type="EMBL" id="CM009754">
    <property type="protein sequence ID" value="PUZ49833.1"/>
    <property type="molecule type" value="Genomic_DNA"/>
</dbReference>
<organism evidence="2 3">
    <name type="scientific">Panicum hallii var. hallii</name>
    <dbReference type="NCBI Taxonomy" id="1504633"/>
    <lineage>
        <taxon>Eukaryota</taxon>
        <taxon>Viridiplantae</taxon>
        <taxon>Streptophyta</taxon>
        <taxon>Embryophyta</taxon>
        <taxon>Tracheophyta</taxon>
        <taxon>Spermatophyta</taxon>
        <taxon>Magnoliopsida</taxon>
        <taxon>Liliopsida</taxon>
        <taxon>Poales</taxon>
        <taxon>Poaceae</taxon>
        <taxon>PACMAD clade</taxon>
        <taxon>Panicoideae</taxon>
        <taxon>Panicodae</taxon>
        <taxon>Paniceae</taxon>
        <taxon>Panicinae</taxon>
        <taxon>Panicum</taxon>
        <taxon>Panicum sect. Panicum</taxon>
    </lineage>
</organism>
<dbReference type="EMBL" id="CM009754">
    <property type="protein sequence ID" value="PUZ49832.1"/>
    <property type="molecule type" value="Genomic_DNA"/>
</dbReference>
<reference evidence="2 3" key="1">
    <citation type="submission" date="2018-04" db="EMBL/GenBank/DDBJ databases">
        <title>WGS assembly of Panicum hallii var. hallii HAL2.</title>
        <authorList>
            <person name="Lovell J."/>
            <person name="Jenkins J."/>
            <person name="Lowry D."/>
            <person name="Mamidi S."/>
            <person name="Sreedasyam A."/>
            <person name="Weng X."/>
            <person name="Barry K."/>
            <person name="Bonette J."/>
            <person name="Campitelli B."/>
            <person name="Daum C."/>
            <person name="Gordon S."/>
            <person name="Gould B."/>
            <person name="Lipzen A."/>
            <person name="MacQueen A."/>
            <person name="Palacio-Mejia J."/>
            <person name="Plott C."/>
            <person name="Shakirov E."/>
            <person name="Shu S."/>
            <person name="Yoshinaga Y."/>
            <person name="Zane M."/>
            <person name="Rokhsar D."/>
            <person name="Grimwood J."/>
            <person name="Schmutz J."/>
            <person name="Juenger T."/>
        </authorList>
    </citation>
    <scope>NUCLEOTIDE SEQUENCE [LARGE SCALE GENOMIC DNA]</scope>
    <source>
        <strain evidence="3">cv. HAL2</strain>
        <strain evidence="2">HAL2</strain>
    </source>
</reference>
<dbReference type="Proteomes" id="UP000244336">
    <property type="component" value="Chromosome 6"/>
</dbReference>
<evidence type="ECO:0000313" key="2">
    <source>
        <dbReference type="EMBL" id="PUZ49833.1"/>
    </source>
</evidence>
<dbReference type="EMBL" id="CM009754">
    <property type="protein sequence ID" value="PUZ49834.1"/>
    <property type="molecule type" value="Genomic_DNA"/>
</dbReference>
<feature type="region of interest" description="Disordered" evidence="1">
    <location>
        <begin position="1"/>
        <end position="72"/>
    </location>
</feature>
<accession>A0A2T7D2T0</accession>
<dbReference type="AlphaFoldDB" id="A0A2T7D2T0"/>
<dbReference type="Gramene" id="PUZ49834">
    <property type="protein sequence ID" value="PUZ49834"/>
    <property type="gene ID" value="GQ55_6G010300"/>
</dbReference>
<dbReference type="Gramene" id="PUZ49833">
    <property type="protein sequence ID" value="PUZ49833"/>
    <property type="gene ID" value="GQ55_6G010300"/>
</dbReference>
<feature type="compositionally biased region" description="Pro residues" evidence="1">
    <location>
        <begin position="11"/>
        <end position="28"/>
    </location>
</feature>
<name>A0A2T7D2T0_9POAL</name>
<evidence type="ECO:0000256" key="1">
    <source>
        <dbReference type="SAM" id="MobiDB-lite"/>
    </source>
</evidence>
<evidence type="ECO:0000313" key="3">
    <source>
        <dbReference type="Proteomes" id="UP000244336"/>
    </source>
</evidence>
<protein>
    <submittedName>
        <fullName evidence="2">Uncharacterized protein</fullName>
    </submittedName>
</protein>
<sequence length="158" mass="16810">MAMAPALFPHLPNPPGARWPSAPLPPPSRRPRRRRGRAAPLQQSQRAWPTDYSPPPTEPWPARDSAGPAQLDGRPATAAVAFPGRIDTIGACSPPSGTAPSCHCSWLRGYRPSPPSIRTSMGVRYPGLTPALPLAASGATGCPIPALFVREKRGEEEK</sequence>
<dbReference type="Gramene" id="PUZ49832">
    <property type="protein sequence ID" value="PUZ49832"/>
    <property type="gene ID" value="GQ55_6G010300"/>
</dbReference>
<gene>
    <name evidence="2" type="ORF">GQ55_6G010300</name>
</gene>